<name>A0A117LT81_9BACT</name>
<gene>
    <name evidence="3" type="ORF">XD86_1338</name>
</gene>
<proteinExistence type="predicted"/>
<dbReference type="InterPro" id="IPR006674">
    <property type="entry name" value="HD_domain"/>
</dbReference>
<dbReference type="PROSITE" id="PS51831">
    <property type="entry name" value="HD"/>
    <property type="match status" value="1"/>
</dbReference>
<evidence type="ECO:0000259" key="2">
    <source>
        <dbReference type="PROSITE" id="PS51832"/>
    </source>
</evidence>
<dbReference type="SUPFAM" id="SSF109604">
    <property type="entry name" value="HD-domain/PDEase-like"/>
    <property type="match status" value="1"/>
</dbReference>
<dbReference type="GO" id="GO:0016787">
    <property type="term" value="F:hydrolase activity"/>
    <property type="evidence" value="ECO:0007669"/>
    <property type="project" value="UniProtKB-KW"/>
</dbReference>
<dbReference type="CDD" id="cd00077">
    <property type="entry name" value="HDc"/>
    <property type="match status" value="1"/>
</dbReference>
<feature type="domain" description="HD-GYP" evidence="2">
    <location>
        <begin position="349"/>
        <end position="544"/>
    </location>
</feature>
<dbReference type="PROSITE" id="PS51832">
    <property type="entry name" value="HD_GYP"/>
    <property type="match status" value="1"/>
</dbReference>
<dbReference type="Proteomes" id="UP000054260">
    <property type="component" value="Unassembled WGS sequence"/>
</dbReference>
<protein>
    <submittedName>
        <fullName evidence="3">Metal dependent phosphohydrolase</fullName>
    </submittedName>
</protein>
<evidence type="ECO:0000313" key="4">
    <source>
        <dbReference type="Proteomes" id="UP000054260"/>
    </source>
</evidence>
<dbReference type="SMART" id="SM00471">
    <property type="entry name" value="HDc"/>
    <property type="match status" value="1"/>
</dbReference>
<comment type="caution">
    <text evidence="3">The sequence shown here is derived from an EMBL/GenBank/DDBJ whole genome shotgun (WGS) entry which is preliminary data.</text>
</comment>
<dbReference type="InterPro" id="IPR003607">
    <property type="entry name" value="HD/PDEase_dom"/>
</dbReference>
<dbReference type="InterPro" id="IPR037522">
    <property type="entry name" value="HD_GYP_dom"/>
</dbReference>
<accession>A0A117LT81</accession>
<dbReference type="PANTHER" id="PTHR43155:SF2">
    <property type="entry name" value="CYCLIC DI-GMP PHOSPHODIESTERASE PA4108"/>
    <property type="match status" value="1"/>
</dbReference>
<sequence length="638" mass="73519">MKNSRICGLALRFNYDDPESFRSELRAILDEEDLSREDIGILAALDFAYSQTFDETGVFDFSDLDNELLAEGIYSLTYFFARNSEDKIAYLVSKLAVDLIAKECGKEQEINLKILHMMTSFEMGFGDETLALFGELVKLEQYVPTQKRFEYYNDLGLVSTQLQTGDNPWKFYERAKAVAESPVRMLMVQLNMIDYLYSKNRFAEAIKLLDQVEGCSVVSINGYKLMINLKILLQMNDLSRAAVIAEQLESLISSHIEWTDIAVSYIFLGHFYVKSGNVSRAENFLNQLKSLPDESLTNYIKGETLILEASIMQVKGEHFKALENSVSAFESLTLYSTTSPHLKDFVNNLFESISSVFRQLIRELRLKDDYTALHTLRVLKICYEFGKELNLEKIDLFNLSIGAMLHDYGKVDIPFDTLNKPSSLSEEEFKEIMRHPVYGERYLRDLNFPKAVRDIVRHHHERIDGNGYPDGLKGDEIHMLVQIVAAADVFDALTTDRPYRRPNSSSRFGTKLTRWKSITFRNLPKSWATIYGKLTFGNLPKSRSCKCNRAKRYQTYQKNCDHLFHQINLPLPMKEWMLKIESITFRNLPKSWATIYGKLTFGNLPKSRSCKSNSTKSYQTNENNCCYLLHSLHLQKST</sequence>
<dbReference type="PATRIC" id="fig|1236046.6.peg.323"/>
<evidence type="ECO:0000259" key="1">
    <source>
        <dbReference type="PROSITE" id="PS51831"/>
    </source>
</evidence>
<feature type="domain" description="HD" evidence="1">
    <location>
        <begin position="371"/>
        <end position="493"/>
    </location>
</feature>
<evidence type="ECO:0000313" key="3">
    <source>
        <dbReference type="EMBL" id="KUK66084.1"/>
    </source>
</evidence>
<dbReference type="Gene3D" id="1.10.3210.10">
    <property type="entry name" value="Hypothetical protein af1432"/>
    <property type="match status" value="1"/>
</dbReference>
<reference evidence="4" key="1">
    <citation type="journal article" date="2015" name="MBio">
        <title>Genome-Resolved Metagenomic Analysis Reveals Roles for Candidate Phyla and Other Microbial Community Members in Biogeochemical Transformations in Oil Reservoirs.</title>
        <authorList>
            <person name="Hu P."/>
            <person name="Tom L."/>
            <person name="Singh A."/>
            <person name="Thomas B.C."/>
            <person name="Baker B.J."/>
            <person name="Piceno Y.M."/>
            <person name="Andersen G.L."/>
            <person name="Banfield J.F."/>
        </authorList>
    </citation>
    <scope>NUCLEOTIDE SEQUENCE [LARGE SCALE GENOMIC DNA]</scope>
</reference>
<keyword evidence="3" id="KW-0378">Hydrolase</keyword>
<dbReference type="AlphaFoldDB" id="A0A117LT81"/>
<dbReference type="Pfam" id="PF13487">
    <property type="entry name" value="HD_5"/>
    <property type="match status" value="1"/>
</dbReference>
<dbReference type="PANTHER" id="PTHR43155">
    <property type="entry name" value="CYCLIC DI-GMP PHOSPHODIESTERASE PA4108-RELATED"/>
    <property type="match status" value="1"/>
</dbReference>
<organism evidence="3 4">
    <name type="scientific">Mesotoga infera</name>
    <dbReference type="NCBI Taxonomy" id="1236046"/>
    <lineage>
        <taxon>Bacteria</taxon>
        <taxon>Thermotogati</taxon>
        <taxon>Thermotogota</taxon>
        <taxon>Thermotogae</taxon>
        <taxon>Kosmotogales</taxon>
        <taxon>Kosmotogaceae</taxon>
        <taxon>Mesotoga</taxon>
    </lineage>
</organism>
<dbReference type="EMBL" id="LGGH01000257">
    <property type="protein sequence ID" value="KUK66084.1"/>
    <property type="molecule type" value="Genomic_DNA"/>
</dbReference>